<dbReference type="InterPro" id="IPR006139">
    <property type="entry name" value="D-isomer_2_OHA_DH_cat_dom"/>
</dbReference>
<dbReference type="Pfam" id="PF00389">
    <property type="entry name" value="2-Hacid_dh"/>
    <property type="match status" value="1"/>
</dbReference>
<dbReference type="GeneID" id="27780902"/>
<dbReference type="Proteomes" id="UP000064183">
    <property type="component" value="Chromosome"/>
</dbReference>
<dbReference type="EMBL" id="CP013738">
    <property type="protein sequence ID" value="ALU92097.1"/>
    <property type="molecule type" value="Genomic_DNA"/>
</dbReference>
<evidence type="ECO:0000313" key="8">
    <source>
        <dbReference type="Proteomes" id="UP000064183"/>
    </source>
</evidence>
<dbReference type="SUPFAM" id="SSF52283">
    <property type="entry name" value="Formate/glycerate dehydrogenase catalytic domain-like"/>
    <property type="match status" value="1"/>
</dbReference>
<evidence type="ECO:0000256" key="1">
    <source>
        <dbReference type="ARBA" id="ARBA00005854"/>
    </source>
</evidence>
<comment type="similarity">
    <text evidence="1 4">Belongs to the D-isomer specific 2-hydroxyacid dehydrogenase family.</text>
</comment>
<dbReference type="GO" id="GO:0016616">
    <property type="term" value="F:oxidoreductase activity, acting on the CH-OH group of donors, NAD or NADP as acceptor"/>
    <property type="evidence" value="ECO:0007669"/>
    <property type="project" value="InterPro"/>
</dbReference>
<organism evidence="7 8">
    <name type="scientific">Streptomyces globisporus C-1027</name>
    <dbReference type="NCBI Taxonomy" id="1172567"/>
    <lineage>
        <taxon>Bacteria</taxon>
        <taxon>Bacillati</taxon>
        <taxon>Actinomycetota</taxon>
        <taxon>Actinomycetes</taxon>
        <taxon>Kitasatosporales</taxon>
        <taxon>Streptomycetaceae</taxon>
        <taxon>Streptomyces</taxon>
    </lineage>
</organism>
<protein>
    <submittedName>
        <fullName evidence="7">Hydroxyacid dehydrogenase</fullName>
    </submittedName>
</protein>
<dbReference type="PANTHER" id="PTHR42789">
    <property type="entry name" value="D-ISOMER SPECIFIC 2-HYDROXYACID DEHYDROGENASE FAMILY PROTEIN (AFU_ORTHOLOGUE AFUA_6G10090)"/>
    <property type="match status" value="1"/>
</dbReference>
<accession>A0A0U3KBW8</accession>
<keyword evidence="3" id="KW-0520">NAD</keyword>
<dbReference type="SUPFAM" id="SSF51735">
    <property type="entry name" value="NAD(P)-binding Rossmann-fold domains"/>
    <property type="match status" value="1"/>
</dbReference>
<evidence type="ECO:0000259" key="6">
    <source>
        <dbReference type="Pfam" id="PF02826"/>
    </source>
</evidence>
<feature type="domain" description="D-isomer specific 2-hydroxyacid dehydrogenase NAD-binding" evidence="6">
    <location>
        <begin position="114"/>
        <end position="288"/>
    </location>
</feature>
<sequence>MKLRCAVIGDFQSVATTVVDWSPVTDDVEIVTFTEHLATVDEAAAALDGFDIVVTLRERVPFPAELFARLPRLRLLVASGMRNSVIDFDAARRHGVEVCGTASSSTPPVELTWALLLGLARGIVPEAEALRTGGPWQSTLGADLHGRTLGLLGLGKIGARVAQVGLAFGMDVVAWSRNLTKERTDEVGVGLAASKEGLLDSSDFVSVHLALGERTRGLIGAAELARMRPTAYLINTSRAAIVDTDALLAALDAGTIAGAATDVFDVEPLPADDPVRTAPRLLATPHLGYVSRANYETYYGQAVEDIRAFLDGEPVRRLG</sequence>
<evidence type="ECO:0000256" key="2">
    <source>
        <dbReference type="ARBA" id="ARBA00023002"/>
    </source>
</evidence>
<keyword evidence="2 4" id="KW-0560">Oxidoreductase</keyword>
<evidence type="ECO:0000313" key="7">
    <source>
        <dbReference type="EMBL" id="ALU92097.1"/>
    </source>
</evidence>
<evidence type="ECO:0000259" key="5">
    <source>
        <dbReference type="Pfam" id="PF00389"/>
    </source>
</evidence>
<reference evidence="7 8" key="1">
    <citation type="journal article" date="2012" name="J. Bacteriol.">
        <title>Draft genome sequence of Streptomyces globisporus C-1027, which produces an antitumor antibiotic consisting of a nine-membered enediyne with a chromoprotein.</title>
        <authorList>
            <person name="Wang L."/>
            <person name="Wang S."/>
            <person name="He Q."/>
            <person name="Yu T."/>
            <person name="Li Q."/>
            <person name="Hong B."/>
        </authorList>
    </citation>
    <scope>NUCLEOTIDE SEQUENCE [LARGE SCALE GENOMIC DNA]</scope>
    <source>
        <strain evidence="7 8">C-1027</strain>
    </source>
</reference>
<name>A0A0U3KBW8_STRGL</name>
<dbReference type="STRING" id="1172567.WQO_01200"/>
<evidence type="ECO:0000256" key="3">
    <source>
        <dbReference type="ARBA" id="ARBA00023027"/>
    </source>
</evidence>
<dbReference type="InterPro" id="IPR036291">
    <property type="entry name" value="NAD(P)-bd_dom_sf"/>
</dbReference>
<feature type="domain" description="D-isomer specific 2-hydroxyacid dehydrogenase catalytic" evidence="5">
    <location>
        <begin position="28"/>
        <end position="316"/>
    </location>
</feature>
<dbReference type="AlphaFoldDB" id="A0A0U3KBW8"/>
<dbReference type="PANTHER" id="PTHR42789:SF1">
    <property type="entry name" value="D-ISOMER SPECIFIC 2-HYDROXYACID DEHYDROGENASE FAMILY PROTEIN (AFU_ORTHOLOGUE AFUA_6G10090)"/>
    <property type="match status" value="1"/>
</dbReference>
<dbReference type="CDD" id="cd12169">
    <property type="entry name" value="PGDH_like_1"/>
    <property type="match status" value="1"/>
</dbReference>
<dbReference type="KEGG" id="sgb:WQO_01200"/>
<dbReference type="InterPro" id="IPR006140">
    <property type="entry name" value="D-isomer_DH_NAD-bd"/>
</dbReference>
<evidence type="ECO:0000256" key="4">
    <source>
        <dbReference type="RuleBase" id="RU003719"/>
    </source>
</evidence>
<dbReference type="Gene3D" id="3.40.50.720">
    <property type="entry name" value="NAD(P)-binding Rossmann-like Domain"/>
    <property type="match status" value="2"/>
</dbReference>
<dbReference type="Pfam" id="PF02826">
    <property type="entry name" value="2-Hacid_dh_C"/>
    <property type="match status" value="1"/>
</dbReference>
<dbReference type="InterPro" id="IPR050857">
    <property type="entry name" value="D-2-hydroxyacid_DH"/>
</dbReference>
<dbReference type="GO" id="GO:0051287">
    <property type="term" value="F:NAD binding"/>
    <property type="evidence" value="ECO:0007669"/>
    <property type="project" value="InterPro"/>
</dbReference>
<gene>
    <name evidence="7" type="ORF">WQO_01200</name>
</gene>
<proteinExistence type="inferred from homology"/>
<dbReference type="RefSeq" id="WP_010060773.1">
    <property type="nucleotide sequence ID" value="NZ_CP013738.1"/>
</dbReference>